<gene>
    <name evidence="1" type="ordered locus">RB1072</name>
</gene>
<dbReference type="AlphaFoldDB" id="Q7UXW0"/>
<dbReference type="EMBL" id="BX294134">
    <property type="protein sequence ID" value="CAD71891.1"/>
    <property type="molecule type" value="Genomic_DNA"/>
</dbReference>
<reference evidence="1 2" key="1">
    <citation type="journal article" date="2003" name="Proc. Natl. Acad. Sci. U.S.A.">
        <title>Complete genome sequence of the marine planctomycete Pirellula sp. strain 1.</title>
        <authorList>
            <person name="Gloeckner F.O."/>
            <person name="Kube M."/>
            <person name="Bauer M."/>
            <person name="Teeling H."/>
            <person name="Lombardot T."/>
            <person name="Ludwig W."/>
            <person name="Gade D."/>
            <person name="Beck A."/>
            <person name="Borzym K."/>
            <person name="Heitmann K."/>
            <person name="Rabus R."/>
            <person name="Schlesner H."/>
            <person name="Amann R."/>
            <person name="Reinhardt R."/>
        </authorList>
    </citation>
    <scope>NUCLEOTIDE SEQUENCE [LARGE SCALE GENOMIC DNA]</scope>
    <source>
        <strain evidence="2">DSM 10527 / NCIMB 13988 / SH1</strain>
    </source>
</reference>
<organism evidence="1 2">
    <name type="scientific">Rhodopirellula baltica (strain DSM 10527 / NCIMB 13988 / SH1)</name>
    <dbReference type="NCBI Taxonomy" id="243090"/>
    <lineage>
        <taxon>Bacteria</taxon>
        <taxon>Pseudomonadati</taxon>
        <taxon>Planctomycetota</taxon>
        <taxon>Planctomycetia</taxon>
        <taxon>Pirellulales</taxon>
        <taxon>Pirellulaceae</taxon>
        <taxon>Rhodopirellula</taxon>
    </lineage>
</organism>
<dbReference type="EnsemblBacteria" id="CAD71891">
    <property type="protein sequence ID" value="CAD71891"/>
    <property type="gene ID" value="RB1072"/>
</dbReference>
<dbReference type="InParanoid" id="Q7UXW0"/>
<proteinExistence type="predicted"/>
<keyword evidence="2" id="KW-1185">Reference proteome</keyword>
<sequence length="54" mass="5551">MTTERGRGWLLPNTAASQTQAEQCSSANAPVQSGCAACAVVLANKRNLTGNSSQ</sequence>
<name>Q7UXW0_RHOBA</name>
<dbReference type="HOGENOM" id="CLU_3047361_0_0_0"/>
<dbReference type="STRING" id="243090.RB1072"/>
<evidence type="ECO:0000313" key="1">
    <source>
        <dbReference type="EMBL" id="CAD71891.1"/>
    </source>
</evidence>
<dbReference type="KEGG" id="rba:RB1072"/>
<evidence type="ECO:0000313" key="2">
    <source>
        <dbReference type="Proteomes" id="UP000001025"/>
    </source>
</evidence>
<protein>
    <submittedName>
        <fullName evidence="1">Uncharacterized protein</fullName>
    </submittedName>
</protein>
<accession>Q7UXW0</accession>
<dbReference type="Proteomes" id="UP000001025">
    <property type="component" value="Chromosome"/>
</dbReference>